<keyword evidence="3" id="KW-1185">Reference proteome</keyword>
<proteinExistence type="predicted"/>
<organism evidence="2 3">
    <name type="scientific">Kineothrix sedimenti</name>
    <dbReference type="NCBI Taxonomy" id="3123317"/>
    <lineage>
        <taxon>Bacteria</taxon>
        <taxon>Bacillati</taxon>
        <taxon>Bacillota</taxon>
        <taxon>Clostridia</taxon>
        <taxon>Lachnospirales</taxon>
        <taxon>Lachnospiraceae</taxon>
        <taxon>Kineothrix</taxon>
    </lineage>
</organism>
<reference evidence="2 3" key="1">
    <citation type="submission" date="2024-02" db="EMBL/GenBank/DDBJ databases">
        <title>Bacterial strain from lacustrine sediment.</title>
        <authorList>
            <person name="Petit C."/>
            <person name="Fadhlaoui K."/>
        </authorList>
    </citation>
    <scope>NUCLEOTIDE SEQUENCE [LARGE SCALE GENOMIC DNA]</scope>
    <source>
        <strain evidence="2 3">IPX-CK</strain>
    </source>
</reference>
<name>A0ABZ3ESG3_9FIRM</name>
<feature type="compositionally biased region" description="Polar residues" evidence="1">
    <location>
        <begin position="1"/>
        <end position="18"/>
    </location>
</feature>
<evidence type="ECO:0000256" key="1">
    <source>
        <dbReference type="SAM" id="MobiDB-lite"/>
    </source>
</evidence>
<evidence type="ECO:0000313" key="3">
    <source>
        <dbReference type="Proteomes" id="UP001451571"/>
    </source>
</evidence>
<accession>A0ABZ3ESG3</accession>
<gene>
    <name evidence="2" type="ORF">V6984_16865</name>
</gene>
<dbReference type="EMBL" id="CP146256">
    <property type="protein sequence ID" value="XAH73163.1"/>
    <property type="molecule type" value="Genomic_DNA"/>
</dbReference>
<dbReference type="RefSeq" id="WP_342756770.1">
    <property type="nucleotide sequence ID" value="NZ_CP146256.1"/>
</dbReference>
<protein>
    <submittedName>
        <fullName evidence="2">Uncharacterized protein</fullName>
    </submittedName>
</protein>
<sequence>MNKSNSHAQNNHIQTAGNNRRLYQIERDVSDYAKKVNSRKPFYMAGKGKEWNINA</sequence>
<evidence type="ECO:0000313" key="2">
    <source>
        <dbReference type="EMBL" id="XAH73163.1"/>
    </source>
</evidence>
<feature type="region of interest" description="Disordered" evidence="1">
    <location>
        <begin position="1"/>
        <end position="21"/>
    </location>
</feature>
<dbReference type="Proteomes" id="UP001451571">
    <property type="component" value="Chromosome"/>
</dbReference>